<keyword evidence="2" id="KW-1185">Reference proteome</keyword>
<dbReference type="Proteomes" id="UP000006729">
    <property type="component" value="Chromosome 4"/>
</dbReference>
<evidence type="ECO:0000313" key="1">
    <source>
        <dbReference type="EMBL" id="KAI9396779.1"/>
    </source>
</evidence>
<comment type="caution">
    <text evidence="1">The sequence shown here is derived from an EMBL/GenBank/DDBJ whole genome shotgun (WGS) entry which is preliminary data.</text>
</comment>
<sequence length="66" mass="7557">MLDLYAIQCPMHACLYLLSFLSVVHPYMLPLESRGQSHGVTHIGLAKYEEDDFQCNSDCFLNNFLC</sequence>
<evidence type="ECO:0000313" key="2">
    <source>
        <dbReference type="Proteomes" id="UP000006729"/>
    </source>
</evidence>
<protein>
    <submittedName>
        <fullName evidence="1">Uncharacterized protein</fullName>
    </submittedName>
</protein>
<reference evidence="1 2" key="1">
    <citation type="journal article" date="2006" name="Science">
        <title>The genome of black cottonwood, Populus trichocarpa (Torr. &amp; Gray).</title>
        <authorList>
            <person name="Tuskan G.A."/>
            <person name="Difazio S."/>
            <person name="Jansson S."/>
            <person name="Bohlmann J."/>
            <person name="Grigoriev I."/>
            <person name="Hellsten U."/>
            <person name="Putnam N."/>
            <person name="Ralph S."/>
            <person name="Rombauts S."/>
            <person name="Salamov A."/>
            <person name="Schein J."/>
            <person name="Sterck L."/>
            <person name="Aerts A."/>
            <person name="Bhalerao R.R."/>
            <person name="Bhalerao R.P."/>
            <person name="Blaudez D."/>
            <person name="Boerjan W."/>
            <person name="Brun A."/>
            <person name="Brunner A."/>
            <person name="Busov V."/>
            <person name="Campbell M."/>
            <person name="Carlson J."/>
            <person name="Chalot M."/>
            <person name="Chapman J."/>
            <person name="Chen G.L."/>
            <person name="Cooper D."/>
            <person name="Coutinho P.M."/>
            <person name="Couturier J."/>
            <person name="Covert S."/>
            <person name="Cronk Q."/>
            <person name="Cunningham R."/>
            <person name="Davis J."/>
            <person name="Degroeve S."/>
            <person name="Dejardin A."/>
            <person name="Depamphilis C."/>
            <person name="Detter J."/>
            <person name="Dirks B."/>
            <person name="Dubchak I."/>
            <person name="Duplessis S."/>
            <person name="Ehlting J."/>
            <person name="Ellis B."/>
            <person name="Gendler K."/>
            <person name="Goodstein D."/>
            <person name="Gribskov M."/>
            <person name="Grimwood J."/>
            <person name="Groover A."/>
            <person name="Gunter L."/>
            <person name="Hamberger B."/>
            <person name="Heinze B."/>
            <person name="Helariutta Y."/>
            <person name="Henrissat B."/>
            <person name="Holligan D."/>
            <person name="Holt R."/>
            <person name="Huang W."/>
            <person name="Islam-Faridi N."/>
            <person name="Jones S."/>
            <person name="Jones-Rhoades M."/>
            <person name="Jorgensen R."/>
            <person name="Joshi C."/>
            <person name="Kangasjarvi J."/>
            <person name="Karlsson J."/>
            <person name="Kelleher C."/>
            <person name="Kirkpatrick R."/>
            <person name="Kirst M."/>
            <person name="Kohler A."/>
            <person name="Kalluri U."/>
            <person name="Larimer F."/>
            <person name="Leebens-Mack J."/>
            <person name="Leple J.C."/>
            <person name="Locascio P."/>
            <person name="Lou Y."/>
            <person name="Lucas S."/>
            <person name="Martin F."/>
            <person name="Montanini B."/>
            <person name="Napoli C."/>
            <person name="Nelson D.R."/>
            <person name="Nelson C."/>
            <person name="Nieminen K."/>
            <person name="Nilsson O."/>
            <person name="Pereda V."/>
            <person name="Peter G."/>
            <person name="Philippe R."/>
            <person name="Pilate G."/>
            <person name="Poliakov A."/>
            <person name="Razumovskaya J."/>
            <person name="Richardson P."/>
            <person name="Rinaldi C."/>
            <person name="Ritland K."/>
            <person name="Rouze P."/>
            <person name="Ryaboy D."/>
            <person name="Schmutz J."/>
            <person name="Schrader J."/>
            <person name="Segerman B."/>
            <person name="Shin H."/>
            <person name="Siddiqui A."/>
            <person name="Sterky F."/>
            <person name="Terry A."/>
            <person name="Tsai C.J."/>
            <person name="Uberbacher E."/>
            <person name="Unneberg P."/>
            <person name="Vahala J."/>
            <person name="Wall K."/>
            <person name="Wessler S."/>
            <person name="Yang G."/>
            <person name="Yin T."/>
            <person name="Douglas C."/>
            <person name="Marra M."/>
            <person name="Sandberg G."/>
            <person name="Van de Peer Y."/>
            <person name="Rokhsar D."/>
        </authorList>
    </citation>
    <scope>NUCLEOTIDE SEQUENCE [LARGE SCALE GENOMIC DNA]</scope>
    <source>
        <strain evidence="2">cv. Nisqually</strain>
    </source>
</reference>
<proteinExistence type="predicted"/>
<accession>A0ACC0T5B9</accession>
<gene>
    <name evidence="1" type="ORF">POPTR_004G183401v4</name>
</gene>
<dbReference type="EMBL" id="CM009293">
    <property type="protein sequence ID" value="KAI9396779.1"/>
    <property type="molecule type" value="Genomic_DNA"/>
</dbReference>
<organism evidence="1 2">
    <name type="scientific">Populus trichocarpa</name>
    <name type="common">Western balsam poplar</name>
    <name type="synonym">Populus balsamifera subsp. trichocarpa</name>
    <dbReference type="NCBI Taxonomy" id="3694"/>
    <lineage>
        <taxon>Eukaryota</taxon>
        <taxon>Viridiplantae</taxon>
        <taxon>Streptophyta</taxon>
        <taxon>Embryophyta</taxon>
        <taxon>Tracheophyta</taxon>
        <taxon>Spermatophyta</taxon>
        <taxon>Magnoliopsida</taxon>
        <taxon>eudicotyledons</taxon>
        <taxon>Gunneridae</taxon>
        <taxon>Pentapetalae</taxon>
        <taxon>rosids</taxon>
        <taxon>fabids</taxon>
        <taxon>Malpighiales</taxon>
        <taxon>Salicaceae</taxon>
        <taxon>Saliceae</taxon>
        <taxon>Populus</taxon>
    </lineage>
</organism>
<name>A0ACC0T5B9_POPTR</name>